<accession>A0A1Z2LCI6</accession>
<dbReference type="InterPro" id="IPR013785">
    <property type="entry name" value="Aldolase_TIM"/>
</dbReference>
<dbReference type="InterPro" id="IPR008567">
    <property type="entry name" value="BKACE"/>
</dbReference>
<gene>
    <name evidence="1" type="ORF">SMD11_6438</name>
</gene>
<dbReference type="KEGG" id="salj:SMD11_6438"/>
<dbReference type="PANTHER" id="PTHR37418:SF1">
    <property type="entry name" value="3-KETO-5-AMINOHEXANOATE CLEAVAGE PROTEIN"/>
    <property type="match status" value="1"/>
</dbReference>
<protein>
    <recommendedName>
        <fullName evidence="3">3-keto-5-aminohexanoate cleavage protein</fullName>
    </recommendedName>
</protein>
<dbReference type="AlphaFoldDB" id="A0A1Z2LCI6"/>
<reference evidence="1 2" key="1">
    <citation type="submission" date="2017-06" db="EMBL/GenBank/DDBJ databases">
        <title>Streptomyces albireticuli Genome sequencing and assembly.</title>
        <authorList>
            <person name="Wang Y."/>
            <person name="Du B."/>
            <person name="Ding Y."/>
            <person name="Liu H."/>
            <person name="Hou Q."/>
            <person name="Liu K."/>
            <person name="Yao L."/>
            <person name="Wang C."/>
        </authorList>
    </citation>
    <scope>NUCLEOTIDE SEQUENCE [LARGE SCALE GENOMIC DNA]</scope>
    <source>
        <strain evidence="1 2">MDJK11</strain>
    </source>
</reference>
<sequence length="272" mass="28444">MIIMLQVCLNGSRNRVDHPALPVAAAELAEAARAAVAAGAEDVHLHPRSAGGAGTLDPGAVAEALLAVRAAVPGVPVGVTTSARTAPDARRRAELVRAWPVLPDHASVDWHTDGADLVARALWERGVGIEAVIRSGTDALDRFRTSPFAGRILRVRAEVADTEPLTALASATALLRALRPGLKAPVLLHGEDGGAWPVLRRATALGLDRRVGMEDVTHTPDGRPAADNAALVRAALAVPGVNRPYARGPRPLAWSAPRASRFTWDAGRKCGV</sequence>
<proteinExistence type="predicted"/>
<dbReference type="Pfam" id="PF05853">
    <property type="entry name" value="BKACE"/>
    <property type="match status" value="2"/>
</dbReference>
<dbReference type="GO" id="GO:0043720">
    <property type="term" value="F:3-keto-5-aminohexanoate cleavage activity"/>
    <property type="evidence" value="ECO:0007669"/>
    <property type="project" value="InterPro"/>
</dbReference>
<evidence type="ECO:0008006" key="3">
    <source>
        <dbReference type="Google" id="ProtNLM"/>
    </source>
</evidence>
<dbReference type="Proteomes" id="UP000195755">
    <property type="component" value="Chromosome"/>
</dbReference>
<dbReference type="EMBL" id="CP021744">
    <property type="protein sequence ID" value="ARZ72014.1"/>
    <property type="molecule type" value="Genomic_DNA"/>
</dbReference>
<dbReference type="PANTHER" id="PTHR37418">
    <property type="entry name" value="3-KETO-5-AMINOHEXANOATE CLEAVAGE ENZYME-RELATED"/>
    <property type="match status" value="1"/>
</dbReference>
<organism evidence="1 2">
    <name type="scientific">Streptomyces albireticuli</name>
    <dbReference type="NCBI Taxonomy" id="1940"/>
    <lineage>
        <taxon>Bacteria</taxon>
        <taxon>Bacillati</taxon>
        <taxon>Actinomycetota</taxon>
        <taxon>Actinomycetes</taxon>
        <taxon>Kitasatosporales</taxon>
        <taxon>Streptomycetaceae</taxon>
        <taxon>Streptomyces</taxon>
    </lineage>
</organism>
<name>A0A1Z2LCI6_9ACTN</name>
<evidence type="ECO:0000313" key="1">
    <source>
        <dbReference type="EMBL" id="ARZ72014.1"/>
    </source>
</evidence>
<dbReference type="Gene3D" id="3.20.20.70">
    <property type="entry name" value="Aldolase class I"/>
    <property type="match status" value="2"/>
</dbReference>
<evidence type="ECO:0000313" key="2">
    <source>
        <dbReference type="Proteomes" id="UP000195755"/>
    </source>
</evidence>